<organism evidence="1 2">
    <name type="scientific">Mycobacterium tuberculosis</name>
    <dbReference type="NCBI Taxonomy" id="1773"/>
    <lineage>
        <taxon>Bacteria</taxon>
        <taxon>Bacillati</taxon>
        <taxon>Actinomycetota</taxon>
        <taxon>Actinomycetes</taxon>
        <taxon>Mycobacteriales</taxon>
        <taxon>Mycobacteriaceae</taxon>
        <taxon>Mycobacterium</taxon>
        <taxon>Mycobacterium tuberculosis complex</taxon>
    </lineage>
</organism>
<name>A0A916LCK4_MYCTX</name>
<dbReference type="AlphaFoldDB" id="A0A916LCK4"/>
<dbReference type="EMBL" id="CSBK01001461">
    <property type="protein sequence ID" value="COY69703.1"/>
    <property type="molecule type" value="Genomic_DNA"/>
</dbReference>
<dbReference type="Proteomes" id="UP000039021">
    <property type="component" value="Unassembled WGS sequence"/>
</dbReference>
<comment type="caution">
    <text evidence="1">The sequence shown here is derived from an EMBL/GenBank/DDBJ whole genome shotgun (WGS) entry which is preliminary data.</text>
</comment>
<gene>
    <name evidence="1" type="ORF">ERS007739_02983</name>
</gene>
<accession>A0A916LCK4</accession>
<reference evidence="2" key="1">
    <citation type="submission" date="2015-03" db="EMBL/GenBank/DDBJ databases">
        <authorList>
            <consortium name="Pathogen Informatics"/>
        </authorList>
    </citation>
    <scope>NUCLEOTIDE SEQUENCE [LARGE SCALE GENOMIC DNA]</scope>
    <source>
        <strain evidence="2">N09902308</strain>
    </source>
</reference>
<protein>
    <submittedName>
        <fullName evidence="1">Uncharacterized protein</fullName>
    </submittedName>
</protein>
<proteinExistence type="predicted"/>
<evidence type="ECO:0000313" key="2">
    <source>
        <dbReference type="Proteomes" id="UP000039021"/>
    </source>
</evidence>
<sequence length="41" mass="4875">MHYRSYRDQFDHGVDVLVVAAQLTYERQLCIDQVRPQVPQV</sequence>
<evidence type="ECO:0000313" key="1">
    <source>
        <dbReference type="EMBL" id="COY69703.1"/>
    </source>
</evidence>